<evidence type="ECO:0000256" key="2">
    <source>
        <dbReference type="ARBA" id="ARBA00022741"/>
    </source>
</evidence>
<dbReference type="OMA" id="PKSHPRY"/>
<dbReference type="PANTHER" id="PTHR40695">
    <property type="entry name" value="4-PHOSPHOPANTOATE--BETA-ALANINE LIGASE"/>
    <property type="match status" value="1"/>
</dbReference>
<reference evidence="7 8" key="1">
    <citation type="submission" date="2018-01" db="EMBL/GenBank/DDBJ databases">
        <title>Metagenomic assembled genomes from two thermal pools in the Uzon Caldera, Kamchatka, Russia.</title>
        <authorList>
            <person name="Wilkins L."/>
            <person name="Ettinger C."/>
        </authorList>
    </citation>
    <scope>NUCLEOTIDE SEQUENCE [LARGE SCALE GENOMIC DNA]</scope>
    <source>
        <strain evidence="7">ZAV-06</strain>
    </source>
</reference>
<dbReference type="Proteomes" id="UP000886076">
    <property type="component" value="Unassembled WGS sequence"/>
</dbReference>
<proteinExistence type="inferred from homology"/>
<name>A0A2J6N3U4_9CREN</name>
<dbReference type="EMBL" id="PNIM01000003">
    <property type="protein sequence ID" value="PMB75985.1"/>
    <property type="molecule type" value="Genomic_DNA"/>
</dbReference>
<dbReference type="GeneID" id="12449927"/>
<comment type="similarity">
    <text evidence="5">Belongs to the archaeal phosphopantothenate synthetase family.</text>
</comment>
<dbReference type="EMBL" id="DSFH01000015">
    <property type="protein sequence ID" value="HEW63566.1"/>
    <property type="molecule type" value="Genomic_DNA"/>
</dbReference>
<keyword evidence="3 5" id="KW-0067">ATP-binding</keyword>
<dbReference type="PIRSF" id="PIRSF004853">
    <property type="entry name" value="UCP004853"/>
    <property type="match status" value="1"/>
</dbReference>
<accession>A0A2J6N3U4</accession>
<dbReference type="AlphaFoldDB" id="A0A2J6N3U4"/>
<dbReference type="NCBIfam" id="NF041123">
    <property type="entry name" value="phpantohe_syn_Arch"/>
    <property type="match status" value="1"/>
</dbReference>
<comment type="subunit">
    <text evidence="5">Homodimer.</text>
</comment>
<dbReference type="Pfam" id="PF02006">
    <property type="entry name" value="PPS_PS"/>
    <property type="match status" value="1"/>
</dbReference>
<dbReference type="Proteomes" id="UP000237153">
    <property type="component" value="Unassembled WGS sequence"/>
</dbReference>
<comment type="pathway">
    <text evidence="5">Cofactor biosynthesis; coenzyme A biosynthesis.</text>
</comment>
<keyword evidence="2 5" id="KW-0547">Nucleotide-binding</keyword>
<dbReference type="GO" id="GO:0015937">
    <property type="term" value="P:coenzyme A biosynthetic process"/>
    <property type="evidence" value="ECO:0007669"/>
    <property type="project" value="UniProtKB-UniRule"/>
</dbReference>
<dbReference type="GO" id="GO:0016881">
    <property type="term" value="F:acid-amino acid ligase activity"/>
    <property type="evidence" value="ECO:0007669"/>
    <property type="project" value="UniProtKB-UniRule"/>
</dbReference>
<dbReference type="NCBIfam" id="NF010324">
    <property type="entry name" value="PRK13761.1"/>
    <property type="match status" value="1"/>
</dbReference>
<dbReference type="RefSeq" id="WP_014557979.1">
    <property type="nucleotide sequence ID" value="NZ_DSFH01000015.1"/>
</dbReference>
<feature type="binding site" evidence="5">
    <location>
        <begin position="198"/>
        <end position="199"/>
    </location>
    <ligand>
        <name>ATP</name>
        <dbReference type="ChEBI" id="CHEBI:30616"/>
    </ligand>
</feature>
<gene>
    <name evidence="7" type="ORF">C0188_00915</name>
    <name evidence="6" type="ORF">ENO39_00695</name>
</gene>
<sequence>MEYVPRDHPRYRSLMEREKIIEGFKNGIVVINGLISQGRGEAFDYIIGEKTIPLAEDSIEVAVAMLLLSNYPVISVNGNAAALVPDEIINLSNIIDAKIEVNLFYRTEERVKKIVDFLKERGAKEVLGLEYVEGIPGLSSERRKVDPRGILKADVVLVMLEDGDRTEALKKIGKRVIAIDLNPFSRTSMAADVSIMDNVTRAIPLMIDKARIMKKLPKEELKKKISNYNNRRRLGEYIIYIKERLENEAKRLMSFP</sequence>
<keyword evidence="4 5" id="KW-0173">Coenzyme A biosynthesis</keyword>
<evidence type="ECO:0000256" key="3">
    <source>
        <dbReference type="ARBA" id="ARBA00022840"/>
    </source>
</evidence>
<comment type="function">
    <text evidence="5">Catalyzes the condensation of (R)-4-phosphopantoate and beta-alanine to 4'-phosphopantothenate in the CoA biosynthesis pathway.</text>
</comment>
<evidence type="ECO:0000256" key="4">
    <source>
        <dbReference type="ARBA" id="ARBA00022993"/>
    </source>
</evidence>
<evidence type="ECO:0000256" key="1">
    <source>
        <dbReference type="ARBA" id="ARBA00022598"/>
    </source>
</evidence>
<evidence type="ECO:0000256" key="5">
    <source>
        <dbReference type="HAMAP-Rule" id="MF_02224"/>
    </source>
</evidence>
<dbReference type="UniPathway" id="UPA00241"/>
<feature type="binding site" evidence="5">
    <location>
        <begin position="186"/>
        <end position="187"/>
    </location>
    <ligand>
        <name>ATP</name>
        <dbReference type="ChEBI" id="CHEBI:30616"/>
    </ligand>
</feature>
<dbReference type="GO" id="GO:0005524">
    <property type="term" value="F:ATP binding"/>
    <property type="evidence" value="ECO:0007669"/>
    <property type="project" value="UniProtKB-KW"/>
</dbReference>
<dbReference type="Gene3D" id="3.40.50.12640">
    <property type="entry name" value="Phosphopantoate/pantothenate synthetase"/>
    <property type="match status" value="1"/>
</dbReference>
<dbReference type="EC" id="6.3.2.36" evidence="5"/>
<feature type="binding site" evidence="5">
    <location>
        <position position="39"/>
    </location>
    <ligand>
        <name>ATP</name>
        <dbReference type="ChEBI" id="CHEBI:30616"/>
    </ligand>
</feature>
<keyword evidence="1 5" id="KW-0436">Ligase</keyword>
<reference evidence="6" key="2">
    <citation type="journal article" date="2020" name="mSystems">
        <title>Genome- and Community-Level Interaction Insights into Carbon Utilization and Element Cycling Functions of Hydrothermarchaeota in Hydrothermal Sediment.</title>
        <authorList>
            <person name="Zhou Z."/>
            <person name="Liu Y."/>
            <person name="Xu W."/>
            <person name="Pan J."/>
            <person name="Luo Z.H."/>
            <person name="Li M."/>
        </authorList>
    </citation>
    <scope>NUCLEOTIDE SEQUENCE [LARGE SCALE GENOMIC DNA]</scope>
    <source>
        <strain evidence="6">SpSt-1261</strain>
    </source>
</reference>
<organism evidence="7 8">
    <name type="scientific">Fervidicoccus fontis</name>
    <dbReference type="NCBI Taxonomy" id="683846"/>
    <lineage>
        <taxon>Archaea</taxon>
        <taxon>Thermoproteota</taxon>
        <taxon>Thermoprotei</taxon>
        <taxon>Fervidicoccales</taxon>
        <taxon>Fervidicoccaceae</taxon>
        <taxon>Fervidicoccus</taxon>
    </lineage>
</organism>
<evidence type="ECO:0000313" key="7">
    <source>
        <dbReference type="EMBL" id="PMB75985.1"/>
    </source>
</evidence>
<feature type="binding site" evidence="5">
    <location>
        <position position="17"/>
    </location>
    <ligand>
        <name>ATP</name>
        <dbReference type="ChEBI" id="CHEBI:30616"/>
    </ligand>
</feature>
<protein>
    <recommendedName>
        <fullName evidence="5">4-phosphopantoate--beta-alanine ligase</fullName>
        <ecNumber evidence="5">6.3.2.36</ecNumber>
    </recommendedName>
    <alternativeName>
        <fullName evidence="5">Phosphopantothenate synthetase</fullName>
        <shortName evidence="5">PPS</shortName>
    </alternativeName>
</protein>
<comment type="caution">
    <text evidence="7">The sequence shown here is derived from an EMBL/GenBank/DDBJ whole genome shotgun (WGS) entry which is preliminary data.</text>
</comment>
<dbReference type="HAMAP" id="MF_02224">
    <property type="entry name" value="PPS"/>
    <property type="match status" value="1"/>
</dbReference>
<evidence type="ECO:0000313" key="6">
    <source>
        <dbReference type="EMBL" id="HEW63566.1"/>
    </source>
</evidence>
<comment type="catalytic activity">
    <reaction evidence="5">
        <text>(R)-4-phosphopantoate + beta-alanine + ATP = (R)-4'-phosphopantothenate + AMP + diphosphate + H(+)</text>
        <dbReference type="Rhea" id="RHEA:27930"/>
        <dbReference type="ChEBI" id="CHEBI:10986"/>
        <dbReference type="ChEBI" id="CHEBI:15378"/>
        <dbReference type="ChEBI" id="CHEBI:30616"/>
        <dbReference type="ChEBI" id="CHEBI:33019"/>
        <dbReference type="ChEBI" id="CHEBI:57966"/>
        <dbReference type="ChEBI" id="CHEBI:61294"/>
        <dbReference type="ChEBI" id="CHEBI:456215"/>
        <dbReference type="EC" id="6.3.2.36"/>
    </reaction>
</comment>
<feature type="binding site" evidence="5">
    <location>
        <begin position="180"/>
        <end position="182"/>
    </location>
    <ligand>
        <name>ATP</name>
        <dbReference type="ChEBI" id="CHEBI:30616"/>
    </ligand>
</feature>
<dbReference type="InterPro" id="IPR002855">
    <property type="entry name" value="PPS/PS"/>
</dbReference>
<dbReference type="InterPro" id="IPR038138">
    <property type="entry name" value="PPS/PS_sf"/>
</dbReference>
<evidence type="ECO:0000313" key="8">
    <source>
        <dbReference type="Proteomes" id="UP000237153"/>
    </source>
</evidence>
<dbReference type="PANTHER" id="PTHR40695:SF1">
    <property type="entry name" value="4-PHOSPHOPANTOATE--BETA-ALANINE LIGASE"/>
    <property type="match status" value="1"/>
</dbReference>